<dbReference type="Pfam" id="PF07811">
    <property type="entry name" value="TadE"/>
    <property type="match status" value="1"/>
</dbReference>
<keyword evidence="4" id="KW-1185">Reference proteome</keyword>
<dbReference type="AlphaFoldDB" id="F6FQU3"/>
<accession>F6FQU3</accession>
<dbReference type="KEGG" id="iva:Isova_0094"/>
<dbReference type="HOGENOM" id="CLU_122851_1_0_11"/>
<dbReference type="eggNOG" id="COG4961">
    <property type="taxonomic scope" value="Bacteria"/>
</dbReference>
<dbReference type="STRING" id="743718.Isova_0094"/>
<dbReference type="RefSeq" id="WP_013837303.1">
    <property type="nucleotide sequence ID" value="NC_015588.1"/>
</dbReference>
<protein>
    <submittedName>
        <fullName evidence="3">TadE family protein</fullName>
    </submittedName>
</protein>
<keyword evidence="1" id="KW-1133">Transmembrane helix</keyword>
<evidence type="ECO:0000259" key="2">
    <source>
        <dbReference type="Pfam" id="PF07811"/>
    </source>
</evidence>
<gene>
    <name evidence="3" type="ordered locus">Isova_0094</name>
</gene>
<evidence type="ECO:0000256" key="1">
    <source>
        <dbReference type="SAM" id="Phobius"/>
    </source>
</evidence>
<dbReference type="EMBL" id="CP002810">
    <property type="protein sequence ID" value="AEG42908.1"/>
    <property type="molecule type" value="Genomic_DNA"/>
</dbReference>
<dbReference type="Proteomes" id="UP000009236">
    <property type="component" value="Chromosome"/>
</dbReference>
<keyword evidence="1" id="KW-0812">Transmembrane</keyword>
<organism evidence="4">
    <name type="scientific">Isoptericola variabilis (strain 225)</name>
    <dbReference type="NCBI Taxonomy" id="743718"/>
    <lineage>
        <taxon>Bacteria</taxon>
        <taxon>Bacillati</taxon>
        <taxon>Actinomycetota</taxon>
        <taxon>Actinomycetes</taxon>
        <taxon>Micrococcales</taxon>
        <taxon>Promicromonosporaceae</taxon>
        <taxon>Isoptericola</taxon>
    </lineage>
</organism>
<name>F6FQU3_ISOV2</name>
<keyword evidence="1" id="KW-0472">Membrane</keyword>
<proteinExistence type="predicted"/>
<dbReference type="InterPro" id="IPR012495">
    <property type="entry name" value="TadE-like_dom"/>
</dbReference>
<feature type="transmembrane region" description="Helical" evidence="1">
    <location>
        <begin position="12"/>
        <end position="35"/>
    </location>
</feature>
<sequence length="136" mass="13962">MARRSERDPDRGAAAVEFALVLPVLVLIIVGIIGFGHAYHVQTVLGNAARDGVRILALSDDADAARQAMDAAIASAAPAVTLTDDQITVTPTPQCASGAGVTPGNARVTITLEDFQPLGGFFTLDLTGTAAMRCTG</sequence>
<evidence type="ECO:0000313" key="3">
    <source>
        <dbReference type="EMBL" id="AEG42908.1"/>
    </source>
</evidence>
<reference evidence="3 4" key="1">
    <citation type="submission" date="2011-05" db="EMBL/GenBank/DDBJ databases">
        <title>Complete sequence of Isoptericola variabilis 225.</title>
        <authorList>
            <consortium name="US DOE Joint Genome Institute"/>
            <person name="Lucas S."/>
            <person name="Han J."/>
            <person name="Lapidus A."/>
            <person name="Cheng J.-F."/>
            <person name="Goodwin L."/>
            <person name="Pitluck S."/>
            <person name="Peters L."/>
            <person name="Mikhailova N."/>
            <person name="Zeytun A."/>
            <person name="Han C."/>
            <person name="Tapia R."/>
            <person name="Land M."/>
            <person name="Hauser L."/>
            <person name="Kyrpides N."/>
            <person name="Ivanova N."/>
            <person name="Pagani I."/>
            <person name="Siebers A."/>
            <person name="Allgaier M."/>
            <person name="Thelen M."/>
            <person name="Hugenholtz P."/>
            <person name="Gladden J."/>
            <person name="Woyke T."/>
        </authorList>
    </citation>
    <scope>NUCLEOTIDE SEQUENCE [LARGE SCALE GENOMIC DNA]</scope>
    <source>
        <strain evidence="4">225</strain>
    </source>
</reference>
<evidence type="ECO:0000313" key="4">
    <source>
        <dbReference type="Proteomes" id="UP000009236"/>
    </source>
</evidence>
<feature type="domain" description="TadE-like" evidence="2">
    <location>
        <begin position="12"/>
        <end position="54"/>
    </location>
</feature>